<keyword evidence="1" id="KW-0472">Membrane</keyword>
<evidence type="ECO:0000313" key="3">
    <source>
        <dbReference type="Proteomes" id="UP000598297"/>
    </source>
</evidence>
<keyword evidence="1" id="KW-0812">Transmembrane</keyword>
<accession>A0A964UJW9</accession>
<proteinExistence type="predicted"/>
<name>A0A964UJW9_9ACTN</name>
<gene>
    <name evidence="2" type="ORF">GUY60_03195</name>
</gene>
<keyword evidence="1" id="KW-1133">Transmembrane helix</keyword>
<sequence>MSSGGQNGQWVRTRTEADAKAFIQEKQAEQERSLTAGPGALVLGAVAVLFLAGLALYAWLN</sequence>
<organism evidence="2 3">
    <name type="scientific">Streptomyces boluensis</name>
    <dbReference type="NCBI Taxonomy" id="1775135"/>
    <lineage>
        <taxon>Bacteria</taxon>
        <taxon>Bacillati</taxon>
        <taxon>Actinomycetota</taxon>
        <taxon>Actinomycetes</taxon>
        <taxon>Kitasatosporales</taxon>
        <taxon>Streptomycetaceae</taxon>
        <taxon>Streptomyces</taxon>
    </lineage>
</organism>
<keyword evidence="3" id="KW-1185">Reference proteome</keyword>
<comment type="caution">
    <text evidence="2">The sequence shown here is derived from an EMBL/GenBank/DDBJ whole genome shotgun (WGS) entry which is preliminary data.</text>
</comment>
<feature type="transmembrane region" description="Helical" evidence="1">
    <location>
        <begin position="40"/>
        <end position="60"/>
    </location>
</feature>
<protein>
    <submittedName>
        <fullName evidence="2">Uncharacterized protein</fullName>
    </submittedName>
</protein>
<evidence type="ECO:0000313" key="2">
    <source>
        <dbReference type="EMBL" id="NBE50449.1"/>
    </source>
</evidence>
<dbReference type="AlphaFoldDB" id="A0A964UJW9"/>
<dbReference type="EMBL" id="JAAAHS010000012">
    <property type="protein sequence ID" value="NBE50449.1"/>
    <property type="molecule type" value="Genomic_DNA"/>
</dbReference>
<dbReference type="Proteomes" id="UP000598297">
    <property type="component" value="Unassembled WGS sequence"/>
</dbReference>
<evidence type="ECO:0000256" key="1">
    <source>
        <dbReference type="SAM" id="Phobius"/>
    </source>
</evidence>
<reference evidence="2" key="1">
    <citation type="submission" date="2020-01" db="EMBL/GenBank/DDBJ databases">
        <title>Whole-genome analyses of novel actinobacteria.</title>
        <authorList>
            <person name="Sahin N."/>
        </authorList>
    </citation>
    <scope>NUCLEOTIDE SEQUENCE</scope>
    <source>
        <strain evidence="2">YC537</strain>
    </source>
</reference>